<feature type="non-terminal residue" evidence="2">
    <location>
        <position position="1048"/>
    </location>
</feature>
<organism evidence="3">
    <name type="scientific">Caenorhabditis remanei</name>
    <name type="common">Caenorhabditis vulgaris</name>
    <dbReference type="NCBI Taxonomy" id="31234"/>
    <lineage>
        <taxon>Eukaryota</taxon>
        <taxon>Metazoa</taxon>
        <taxon>Ecdysozoa</taxon>
        <taxon>Nematoda</taxon>
        <taxon>Chromadorea</taxon>
        <taxon>Rhabditida</taxon>
        <taxon>Rhabditina</taxon>
        <taxon>Rhabditomorpha</taxon>
        <taxon>Rhabditoidea</taxon>
        <taxon>Rhabditidae</taxon>
        <taxon>Peloderinae</taxon>
        <taxon>Caenorhabditis</taxon>
    </lineage>
</organism>
<dbReference type="Pfam" id="PF00078">
    <property type="entry name" value="RVT_1"/>
    <property type="match status" value="1"/>
</dbReference>
<keyword evidence="3" id="KW-1185">Reference proteome</keyword>
<dbReference type="STRING" id="31234.E3NV62"/>
<dbReference type="PANTHER" id="PTHR47331">
    <property type="entry name" value="PHD-TYPE DOMAIN-CONTAINING PROTEIN"/>
    <property type="match status" value="1"/>
</dbReference>
<evidence type="ECO:0000313" key="2">
    <source>
        <dbReference type="EMBL" id="EFO97465.1"/>
    </source>
</evidence>
<dbReference type="AlphaFoldDB" id="E3NV62"/>
<dbReference type="EMBL" id="DS270814">
    <property type="protein sequence ID" value="EFO97465.1"/>
    <property type="molecule type" value="Genomic_DNA"/>
</dbReference>
<dbReference type="eggNOG" id="KOG0017">
    <property type="taxonomic scope" value="Eukaryota"/>
</dbReference>
<dbReference type="Gene3D" id="3.30.70.270">
    <property type="match status" value="1"/>
</dbReference>
<accession>E3NV62</accession>
<dbReference type="InterPro" id="IPR043128">
    <property type="entry name" value="Rev_trsase/Diguanyl_cyclase"/>
</dbReference>
<feature type="domain" description="Reverse transcriptase" evidence="1">
    <location>
        <begin position="432"/>
        <end position="561"/>
    </location>
</feature>
<dbReference type="HOGENOM" id="CLU_000526_5_2_1"/>
<proteinExistence type="predicted"/>
<dbReference type="Gene3D" id="3.10.10.10">
    <property type="entry name" value="HIV Type 1 Reverse Transcriptase, subunit A, domain 1"/>
    <property type="match status" value="1"/>
</dbReference>
<dbReference type="SUPFAM" id="SSF56672">
    <property type="entry name" value="DNA/RNA polymerases"/>
    <property type="match status" value="1"/>
</dbReference>
<dbReference type="PANTHER" id="PTHR47331:SF1">
    <property type="entry name" value="GAG-LIKE PROTEIN"/>
    <property type="match status" value="1"/>
</dbReference>
<gene>
    <name evidence="2" type="ORF">CRE_03591</name>
</gene>
<dbReference type="InterPro" id="IPR043502">
    <property type="entry name" value="DNA/RNA_pol_sf"/>
</dbReference>
<sequence length="1048" mass="119381">MSMPLEVSKHTSSLEKINTPHDQLRLVNKSEEPTSESMGIGPGDDNESFQIYISRGIEEDSKLPFMTLVTPEGHNLLALADCGASTSLISTQTATKLQLRIVGQRNLRFKGLISETRDEDCKFYRLEVIDQSNNVWAATVASYSGIKIPFSAPTLSSSEYNQLDSLRFNITKIKDLQQFNGRPVDIILGNNLLGNIHQQLITLDSGRMVTRTIIGSIIYPPMVKNALFPVGGNKPIVVTDDMEHIVVHTLDTPDYDLPEDGRLEPKSNVSNQKLAKQVEQHWNLELLGIEPPEVVSSKARLNEQIVEHQKRSSVRDENNLISVQFPYNGREQYLDDNFPVAAQRLVSLTAGQTIETRMEYDTIIRKQIDSGIVEIVTPDMKPSGPVYHFPHRGVRKESSVNTKLRIVLDASSHGRGKLSLNDCIHPGPSILQSIFGILVRSRLKKFLMISDIEKAFHQIRLQPQCRDSTRFLWLKDPTKEATPDNILVLRFARLPFGVNCSPFLLAVTIIQNLENDPNPINAQILENLYVDNIVMTTNDVNELVTYYGQLKDTFNRMAMNLREFLCNSPEVMEKIKEDDRAPDTSNKLLGHTWDSLTDVIRIKIARPPNGIPTKKEVIAFLAQNYDPTGIITPLVVPIKKLITLLWQFDLKWGDLLPDVLLPTWKSITSHFNETEFVIPRQIVSSYHYTGVQLVIFSDASKDNYAATAYIRHEFPGQKYESQLICSKSRVKPGRVGITIPQMELLALESATNLALNLMNELHMPVNQVIFFSDSTCVLHWVLHKVGNHVGLKWVANRVTNIHKNLAKLTELQLNPEMRYVPTNANPADIASRGCTLAELKVNKLWHHGPSFLERPEEDWPQTLETTPPDARMFHLFVVNDGEKVLSRELNKLPNQDSPETAVVNSMEEKELCKYESIVPYSRTNDMRKLTTTCNYVLRFVHSCIKSRNNRFPSCQYSYQSMTLQRYDDADKEKDEVTKRRITRTFIIAEHYRDSKLRMGQEPPAHLKPVLSPDGLYRHNRPYVNSRHPRHSDEMKRPIIIIHTHQLAR</sequence>
<evidence type="ECO:0000259" key="1">
    <source>
        <dbReference type="Pfam" id="PF00078"/>
    </source>
</evidence>
<reference evidence="2" key="1">
    <citation type="submission" date="2007-07" db="EMBL/GenBank/DDBJ databases">
        <title>PCAP assembly of the Caenorhabditis remanei genome.</title>
        <authorList>
            <consortium name="The Caenorhabditis remanei Sequencing Consortium"/>
            <person name="Wilson R.K."/>
        </authorList>
    </citation>
    <scope>NUCLEOTIDE SEQUENCE [LARGE SCALE GENOMIC DNA]</scope>
    <source>
        <strain evidence="2">PB4641</strain>
    </source>
</reference>
<name>E3NV62_CAERE</name>
<protein>
    <recommendedName>
        <fullName evidence="1">Reverse transcriptase domain-containing protein</fullName>
    </recommendedName>
</protein>
<evidence type="ECO:0000313" key="3">
    <source>
        <dbReference type="Proteomes" id="UP000008281"/>
    </source>
</evidence>
<dbReference type="Proteomes" id="UP000008281">
    <property type="component" value="Unassembled WGS sequence"/>
</dbReference>
<dbReference type="InterPro" id="IPR008042">
    <property type="entry name" value="Retrotrans_Pao"/>
</dbReference>
<dbReference type="Pfam" id="PF05380">
    <property type="entry name" value="Peptidase_A17"/>
    <property type="match status" value="1"/>
</dbReference>
<dbReference type="InterPro" id="IPR021109">
    <property type="entry name" value="Peptidase_aspartic_dom_sf"/>
</dbReference>
<dbReference type="InterPro" id="IPR000477">
    <property type="entry name" value="RT_dom"/>
</dbReference>
<dbReference type="InParanoid" id="E3NV62"/>
<dbReference type="OrthoDB" id="5875692at2759"/>
<dbReference type="Gene3D" id="2.40.70.10">
    <property type="entry name" value="Acid Proteases"/>
    <property type="match status" value="1"/>
</dbReference>